<name>A0AB39L2L9_9MICC</name>
<proteinExistence type="predicted"/>
<dbReference type="InterPro" id="IPR050177">
    <property type="entry name" value="Lipid_A_modif_metabolic_enz"/>
</dbReference>
<reference evidence="2" key="1">
    <citation type="submission" date="2024-07" db="EMBL/GenBank/DDBJ databases">
        <authorList>
            <person name="fu j."/>
        </authorList>
    </citation>
    <scope>NUCLEOTIDE SEQUENCE</scope>
    <source>
        <strain evidence="2">P10A9</strain>
    </source>
</reference>
<dbReference type="RefSeq" id="WP_369045823.1">
    <property type="nucleotide sequence ID" value="NZ_CP163302.1"/>
</dbReference>
<sequence length="384" mass="39342">MRLLLTGGLGFIGSAVVRAAAAEGWDVTVLDAAVLDAVVPASVPGSLPDGVTAVRGDAGDPAALERVLPGTDVVCHLAAKVGLELGIADAPAYVGANDLATAQLVAAMARHDVRGLVLASSMVVYGEGAYVHPADGRPVRPAPRRERDLAAGLFDPRDAHDGEVLLPALTTEDAPTDPRSVYALTKLAQEHLAAAWARSTGGTAIALRYHNVYGPGLPRDTPYAGVAALFASAVARGEAPLVFEDGRQRRSFVHVDDVAQATIAAIRAIAGSLVRVEGSLASVEGSLARGEGPRALLKASATPGPAIRVFNVGGPSVQTILDVAEAISAPAGIRPVVTGRYRAGDVRHITASSAAITAELGWRPRIGFADGMRSLAESLVSAGR</sequence>
<dbReference type="InterPro" id="IPR036291">
    <property type="entry name" value="NAD(P)-bd_dom_sf"/>
</dbReference>
<accession>A0AB39L2L9</accession>
<dbReference type="Pfam" id="PF01370">
    <property type="entry name" value="Epimerase"/>
    <property type="match status" value="2"/>
</dbReference>
<dbReference type="Gene3D" id="3.40.50.720">
    <property type="entry name" value="NAD(P)-binding Rossmann-like Domain"/>
    <property type="match status" value="1"/>
</dbReference>
<evidence type="ECO:0000259" key="1">
    <source>
        <dbReference type="Pfam" id="PF01370"/>
    </source>
</evidence>
<dbReference type="InterPro" id="IPR001509">
    <property type="entry name" value="Epimerase_deHydtase"/>
</dbReference>
<dbReference type="PANTHER" id="PTHR43245:SF13">
    <property type="entry name" value="UDP-D-APIOSE_UDP-D-XYLOSE SYNTHASE 2"/>
    <property type="match status" value="1"/>
</dbReference>
<dbReference type="KEGG" id="spue:AB5L97_18690"/>
<dbReference type="SUPFAM" id="SSF51735">
    <property type="entry name" value="NAD(P)-binding Rossmann-fold domains"/>
    <property type="match status" value="1"/>
</dbReference>
<organism evidence="2">
    <name type="scientific">Sinomonas puerhi</name>
    <dbReference type="NCBI Taxonomy" id="3238584"/>
    <lineage>
        <taxon>Bacteria</taxon>
        <taxon>Bacillati</taxon>
        <taxon>Actinomycetota</taxon>
        <taxon>Actinomycetes</taxon>
        <taxon>Micrococcales</taxon>
        <taxon>Micrococcaceae</taxon>
        <taxon>Sinomonas</taxon>
    </lineage>
</organism>
<dbReference type="PANTHER" id="PTHR43245">
    <property type="entry name" value="BIFUNCTIONAL POLYMYXIN RESISTANCE PROTEIN ARNA"/>
    <property type="match status" value="1"/>
</dbReference>
<protein>
    <submittedName>
        <fullName evidence="2">NAD-dependent epimerase/dehydratase family protein</fullName>
    </submittedName>
</protein>
<evidence type="ECO:0000313" key="2">
    <source>
        <dbReference type="EMBL" id="XDP45262.1"/>
    </source>
</evidence>
<feature type="domain" description="NAD-dependent epimerase/dehydratase" evidence="1">
    <location>
        <begin position="4"/>
        <end position="133"/>
    </location>
</feature>
<gene>
    <name evidence="2" type="ORF">AB5L97_18690</name>
</gene>
<dbReference type="AlphaFoldDB" id="A0AB39L2L9"/>
<feature type="domain" description="NAD-dependent epimerase/dehydratase" evidence="1">
    <location>
        <begin position="170"/>
        <end position="268"/>
    </location>
</feature>
<dbReference type="EMBL" id="CP163302">
    <property type="protein sequence ID" value="XDP45262.1"/>
    <property type="molecule type" value="Genomic_DNA"/>
</dbReference>